<name>A0A3D9B0T1_9FLAO</name>
<protein>
    <recommendedName>
        <fullName evidence="3">Secretion system C-terminal sorting domain-containing protein</fullName>
    </recommendedName>
</protein>
<dbReference type="Pfam" id="PF18962">
    <property type="entry name" value="Por_Secre_tail"/>
    <property type="match status" value="1"/>
</dbReference>
<dbReference type="InterPro" id="IPR026444">
    <property type="entry name" value="Secre_tail"/>
</dbReference>
<evidence type="ECO:0000256" key="2">
    <source>
        <dbReference type="SAM" id="SignalP"/>
    </source>
</evidence>
<sequence>MKKFYLTLLVFTIVKIAAQPVISANHAIQPGATTYQHADPLTLSGLTPGPSGANVSWDFSQYSSATTTSQTMYNCPGNSNCLDFDGANKMIGSDNGNSYSYLLYSNNELSTIGSKSTSTSGTTLYTFDNPKLELKFPVTYLQSFTDSWTGYSTPSGTSETGNHTVTVDAYGTLKTPLGIFPNTLRTKRIVNVTNNVTGSPLTTSVIEIYTWISSEYSGALLTIGFADTTISGYPTIHTRSLSYGKNILTLGTKDLLVDKQIDMYPNPASDYVTIKNGDKATKIEINNTEGRKIYESNNAGKVDLSGFPSGVYYLTLSFKDGKTQTRKIIKK</sequence>
<dbReference type="OrthoDB" id="1352671at2"/>
<keyword evidence="1 2" id="KW-0732">Signal</keyword>
<proteinExistence type="predicted"/>
<evidence type="ECO:0000256" key="1">
    <source>
        <dbReference type="ARBA" id="ARBA00022729"/>
    </source>
</evidence>
<keyword evidence="5" id="KW-1185">Reference proteome</keyword>
<evidence type="ECO:0000313" key="4">
    <source>
        <dbReference type="EMBL" id="REC47245.1"/>
    </source>
</evidence>
<evidence type="ECO:0000313" key="5">
    <source>
        <dbReference type="Proteomes" id="UP000256257"/>
    </source>
</evidence>
<evidence type="ECO:0000259" key="3">
    <source>
        <dbReference type="Pfam" id="PF18962"/>
    </source>
</evidence>
<dbReference type="AlphaFoldDB" id="A0A3D9B0T1"/>
<organism evidence="4 5">
    <name type="scientific">Chryseobacterium pennipullorum</name>
    <dbReference type="NCBI Taxonomy" id="2258963"/>
    <lineage>
        <taxon>Bacteria</taxon>
        <taxon>Pseudomonadati</taxon>
        <taxon>Bacteroidota</taxon>
        <taxon>Flavobacteriia</taxon>
        <taxon>Flavobacteriales</taxon>
        <taxon>Weeksellaceae</taxon>
        <taxon>Chryseobacterium group</taxon>
        <taxon>Chryseobacterium</taxon>
    </lineage>
</organism>
<gene>
    <name evidence="4" type="ORF">DRF67_11530</name>
</gene>
<comment type="caution">
    <text evidence="4">The sequence shown here is derived from an EMBL/GenBank/DDBJ whole genome shotgun (WGS) entry which is preliminary data.</text>
</comment>
<accession>A0A3D9B0T1</accession>
<dbReference type="NCBIfam" id="TIGR04183">
    <property type="entry name" value="Por_Secre_tail"/>
    <property type="match status" value="1"/>
</dbReference>
<dbReference type="RefSeq" id="WP_115928455.1">
    <property type="nucleotide sequence ID" value="NZ_QNVV01000009.1"/>
</dbReference>
<feature type="signal peptide" evidence="2">
    <location>
        <begin position="1"/>
        <end position="23"/>
    </location>
</feature>
<dbReference type="EMBL" id="QNVV01000009">
    <property type="protein sequence ID" value="REC47245.1"/>
    <property type="molecule type" value="Genomic_DNA"/>
</dbReference>
<dbReference type="Proteomes" id="UP000256257">
    <property type="component" value="Unassembled WGS sequence"/>
</dbReference>
<feature type="domain" description="Secretion system C-terminal sorting" evidence="3">
    <location>
        <begin position="263"/>
        <end position="329"/>
    </location>
</feature>
<feature type="chain" id="PRO_5017643126" description="Secretion system C-terminal sorting domain-containing protein" evidence="2">
    <location>
        <begin position="24"/>
        <end position="331"/>
    </location>
</feature>
<reference evidence="4 5" key="1">
    <citation type="submission" date="2018-06" db="EMBL/GenBank/DDBJ databases">
        <title>Novel Chryseobacterium species.</title>
        <authorList>
            <person name="Newman J."/>
            <person name="Hugo C."/>
            <person name="Oosthuizen L."/>
            <person name="Charimba G."/>
        </authorList>
    </citation>
    <scope>NUCLEOTIDE SEQUENCE [LARGE SCALE GENOMIC DNA]</scope>
    <source>
        <strain evidence="4 5">7_F195</strain>
    </source>
</reference>